<proteinExistence type="predicted"/>
<keyword evidence="1" id="KW-0732">Signal</keyword>
<feature type="signal peptide" evidence="1">
    <location>
        <begin position="1"/>
        <end position="22"/>
    </location>
</feature>
<evidence type="ECO:0000313" key="3">
    <source>
        <dbReference type="EMBL" id="ORA63660.1"/>
    </source>
</evidence>
<reference evidence="3 4" key="1">
    <citation type="submission" date="2016-12" db="EMBL/GenBank/DDBJ databases">
        <title>The new phylogeny of genus Mycobacterium.</title>
        <authorList>
            <person name="Tortoli E."/>
            <person name="Trovato A."/>
            <person name="Cirillo D.M."/>
        </authorList>
    </citation>
    <scope>NUCLEOTIDE SEQUENCE [LARGE SCALE GENOMIC DNA]</scope>
    <source>
        <strain evidence="3 4">DSM 45130</strain>
    </source>
</reference>
<feature type="domain" description="DUF732" evidence="2">
    <location>
        <begin position="25"/>
        <end position="97"/>
    </location>
</feature>
<dbReference type="Pfam" id="PF05305">
    <property type="entry name" value="DUF732"/>
    <property type="match status" value="1"/>
</dbReference>
<feature type="chain" id="PRO_5012619825" description="DUF732 domain-containing protein" evidence="1">
    <location>
        <begin position="23"/>
        <end position="161"/>
    </location>
</feature>
<name>A0A1X0CW17_9MYCO</name>
<organism evidence="3 4">
    <name type="scientific">Mycolicibacterium insubricum</name>
    <dbReference type="NCBI Taxonomy" id="444597"/>
    <lineage>
        <taxon>Bacteria</taxon>
        <taxon>Bacillati</taxon>
        <taxon>Actinomycetota</taxon>
        <taxon>Actinomycetes</taxon>
        <taxon>Mycobacteriales</taxon>
        <taxon>Mycobacteriaceae</taxon>
        <taxon>Mycolicibacterium</taxon>
    </lineage>
</organism>
<evidence type="ECO:0000256" key="1">
    <source>
        <dbReference type="SAM" id="SignalP"/>
    </source>
</evidence>
<dbReference type="InterPro" id="IPR007969">
    <property type="entry name" value="DUF732"/>
</dbReference>
<dbReference type="Proteomes" id="UP000192801">
    <property type="component" value="Unassembled WGS sequence"/>
</dbReference>
<comment type="caution">
    <text evidence="3">The sequence shown here is derived from an EMBL/GenBank/DDBJ whole genome shotgun (WGS) entry which is preliminary data.</text>
</comment>
<protein>
    <recommendedName>
        <fullName evidence="2">DUF732 domain-containing protein</fullName>
    </recommendedName>
</protein>
<keyword evidence="4" id="KW-1185">Reference proteome</keyword>
<sequence>MWGKFAAAIAALSIVAAAPAGAEPADDTFIGALDAQVIPYTSRDAAIAAGKSVCDGFGQGDSFDAVTVGVREAGSQLTSLDQAVAFVKAAAEAYCPQDANPNAAQAVTPESWGMDDGIGVGPRAAGTACLAAESHQWADSTDGSGKALWCPPPAFVWVHVS</sequence>
<dbReference type="AlphaFoldDB" id="A0A1X0CW17"/>
<dbReference type="RefSeq" id="WP_083033619.1">
    <property type="nucleotide sequence ID" value="NZ_AP022618.1"/>
</dbReference>
<accession>A0A1X0CW17</accession>
<evidence type="ECO:0000313" key="4">
    <source>
        <dbReference type="Proteomes" id="UP000192801"/>
    </source>
</evidence>
<gene>
    <name evidence="3" type="ORF">BST26_20305</name>
</gene>
<evidence type="ECO:0000259" key="2">
    <source>
        <dbReference type="Pfam" id="PF05305"/>
    </source>
</evidence>
<dbReference type="EMBL" id="MVHS01000081">
    <property type="protein sequence ID" value="ORA63660.1"/>
    <property type="molecule type" value="Genomic_DNA"/>
</dbReference>